<dbReference type="RefSeq" id="WP_181870210.1">
    <property type="nucleotide sequence ID" value="NZ_QPJL01000001.1"/>
</dbReference>
<protein>
    <submittedName>
        <fullName evidence="2">Uncharacterized protein</fullName>
    </submittedName>
</protein>
<keyword evidence="3" id="KW-1185">Reference proteome</keyword>
<dbReference type="Proteomes" id="UP000253345">
    <property type="component" value="Unassembled WGS sequence"/>
</dbReference>
<feature type="compositionally biased region" description="Low complexity" evidence="1">
    <location>
        <begin position="201"/>
        <end position="223"/>
    </location>
</feature>
<feature type="region of interest" description="Disordered" evidence="1">
    <location>
        <begin position="196"/>
        <end position="223"/>
    </location>
</feature>
<dbReference type="AlphaFoldDB" id="A0A368ZAB1"/>
<comment type="caution">
    <text evidence="2">The sequence shown here is derived from an EMBL/GenBank/DDBJ whole genome shotgun (WGS) entry which is preliminary data.</text>
</comment>
<sequence length="223" mass="22902">MRDDLTASEKRLIAALDRIDHFIDRATGARAIAPAPVAAGGGLAEIEARLHAAQGENRRLSGELVLLHERQAALLANCETRLTEAHERLSGAGLEAARLAAANEVLAEANRALIAASGAPADEARLALEAEIESLRAVRAAETAQMGDLLAVLDRMIDTPAPETAEAPRAPVRAAAAAPAVAPAVAPVLEMPMPEQVTEFAGASHDAASADAGDASGPAEERG</sequence>
<evidence type="ECO:0000313" key="3">
    <source>
        <dbReference type="Proteomes" id="UP000253345"/>
    </source>
</evidence>
<proteinExistence type="predicted"/>
<evidence type="ECO:0000256" key="1">
    <source>
        <dbReference type="SAM" id="MobiDB-lite"/>
    </source>
</evidence>
<gene>
    <name evidence="2" type="ORF">DFP89_101418</name>
</gene>
<name>A0A368ZAB1_9RHOB</name>
<dbReference type="EMBL" id="QPJL01000001">
    <property type="protein sequence ID" value="RCW88979.1"/>
    <property type="molecule type" value="Genomic_DNA"/>
</dbReference>
<evidence type="ECO:0000313" key="2">
    <source>
        <dbReference type="EMBL" id="RCW88979.1"/>
    </source>
</evidence>
<organism evidence="2 3">
    <name type="scientific">Paracoccus lutimaris</name>
    <dbReference type="NCBI Taxonomy" id="1490030"/>
    <lineage>
        <taxon>Bacteria</taxon>
        <taxon>Pseudomonadati</taxon>
        <taxon>Pseudomonadota</taxon>
        <taxon>Alphaproteobacteria</taxon>
        <taxon>Rhodobacterales</taxon>
        <taxon>Paracoccaceae</taxon>
        <taxon>Paracoccus</taxon>
    </lineage>
</organism>
<accession>A0A368ZAB1</accession>
<reference evidence="2 3" key="1">
    <citation type="submission" date="2018-07" db="EMBL/GenBank/DDBJ databases">
        <title>Genomic Encyclopedia of Type Strains, Phase III (KMG-III): the genomes of soil and plant-associated and newly described type strains.</title>
        <authorList>
            <person name="Whitman W."/>
        </authorList>
    </citation>
    <scope>NUCLEOTIDE SEQUENCE [LARGE SCALE GENOMIC DNA]</scope>
    <source>
        <strain evidence="2 3">CECT 8525</strain>
    </source>
</reference>